<evidence type="ECO:0000256" key="2">
    <source>
        <dbReference type="ARBA" id="ARBA00022980"/>
    </source>
</evidence>
<dbReference type="EMBL" id="JAEDAM010000020">
    <property type="protein sequence ID" value="MBS8121871.1"/>
    <property type="molecule type" value="Genomic_DNA"/>
</dbReference>
<dbReference type="Pfam" id="PF00573">
    <property type="entry name" value="Ribosomal_L4"/>
    <property type="match status" value="1"/>
</dbReference>
<dbReference type="PANTHER" id="PTHR10746:SF6">
    <property type="entry name" value="LARGE RIBOSOMAL SUBUNIT PROTEIN UL4M"/>
    <property type="match status" value="1"/>
</dbReference>
<proteinExistence type="inferred from homology"/>
<dbReference type="GO" id="GO:0005840">
    <property type="term" value="C:ribosome"/>
    <property type="evidence" value="ECO:0007669"/>
    <property type="project" value="UniProtKB-KW"/>
</dbReference>
<keyword evidence="3 5" id="KW-0687">Ribonucleoprotein</keyword>
<keyword evidence="2 5" id="KW-0689">Ribosomal protein</keyword>
<dbReference type="Proteomes" id="UP000680365">
    <property type="component" value="Unassembled WGS sequence"/>
</dbReference>
<keyword evidence="5" id="KW-0699">rRNA-binding</keyword>
<organism evidence="6 7">
    <name type="scientific">Candidatus Vampirococcus lugosii</name>
    <dbReference type="NCBI Taxonomy" id="2789015"/>
    <lineage>
        <taxon>Bacteria</taxon>
        <taxon>Candidatus Absconditibacteriota</taxon>
        <taxon>Vampirococcus</taxon>
    </lineage>
</organism>
<protein>
    <recommendedName>
        <fullName evidence="4 5">Large ribosomal subunit protein uL4</fullName>
    </recommendedName>
</protein>
<keyword evidence="7" id="KW-1185">Reference proteome</keyword>
<comment type="function">
    <text evidence="5">One of the primary rRNA binding proteins, this protein initially binds near the 5'-end of the 23S rRNA. It is important during the early stages of 50S assembly. It makes multiple contacts with different domains of the 23S rRNA in the assembled 50S subunit and ribosome.</text>
</comment>
<keyword evidence="5" id="KW-0694">RNA-binding</keyword>
<comment type="function">
    <text evidence="5">Forms part of the polypeptide exit tunnel.</text>
</comment>
<dbReference type="Gene3D" id="3.40.1370.10">
    <property type="match status" value="1"/>
</dbReference>
<name>A0ABS5QKZ6_9BACT</name>
<dbReference type="InterPro" id="IPR023574">
    <property type="entry name" value="Ribosomal_uL4_dom_sf"/>
</dbReference>
<dbReference type="InterPro" id="IPR002136">
    <property type="entry name" value="Ribosomal_uL4"/>
</dbReference>
<evidence type="ECO:0000256" key="4">
    <source>
        <dbReference type="ARBA" id="ARBA00035244"/>
    </source>
</evidence>
<evidence type="ECO:0000256" key="3">
    <source>
        <dbReference type="ARBA" id="ARBA00023274"/>
    </source>
</evidence>
<dbReference type="InterPro" id="IPR013005">
    <property type="entry name" value="Ribosomal_uL4-like"/>
</dbReference>
<dbReference type="RefSeq" id="WP_213348821.1">
    <property type="nucleotide sequence ID" value="NZ_JAEDAM010000020.1"/>
</dbReference>
<evidence type="ECO:0000313" key="6">
    <source>
        <dbReference type="EMBL" id="MBS8121871.1"/>
    </source>
</evidence>
<evidence type="ECO:0000313" key="7">
    <source>
        <dbReference type="Proteomes" id="UP000680365"/>
    </source>
</evidence>
<reference evidence="6 7" key="1">
    <citation type="journal article" date="2021" name="Nat. Commun.">
        <title>Reductive evolution and unique predatory mode in the CPR bacterium Vampirococcus lugosii.</title>
        <authorList>
            <person name="Moreira D."/>
            <person name="Zivanovic Y."/>
            <person name="Lopez-Archilla A.I."/>
            <person name="Iniesto M."/>
            <person name="Lopez-Garcia P."/>
        </authorList>
    </citation>
    <scope>NUCLEOTIDE SEQUENCE [LARGE SCALE GENOMIC DNA]</scope>
    <source>
        <strain evidence="6">Chiprana</strain>
    </source>
</reference>
<gene>
    <name evidence="5" type="primary">rplD</name>
    <name evidence="6" type="ORF">VAMP_34n149</name>
</gene>
<dbReference type="HAMAP" id="MF_01328_B">
    <property type="entry name" value="Ribosomal_uL4_B"/>
    <property type="match status" value="1"/>
</dbReference>
<accession>A0ABS5QKZ6</accession>
<dbReference type="SUPFAM" id="SSF52166">
    <property type="entry name" value="Ribosomal protein L4"/>
    <property type="match status" value="1"/>
</dbReference>
<sequence length="210" mass="23570">MSYTVDVFNINGEKIDTRNLSDSIFNDDNINKKLIHEFVLLQLSNSRKNIAHVKTRGEVVGSGRKLFRQKGTGRARVGDAASPIRRHGGKSFGPRNVRNFTKDMTKKARKKALFGSLTLKAREGQLLCFDSFPFDNIKTKNAVSALDNNGLSGQKILLVVSKGDDIAIKSFRNIPNIKYIYVDYVNPYDLLTHNKIVFFSSSLNKLESIS</sequence>
<dbReference type="PANTHER" id="PTHR10746">
    <property type="entry name" value="50S RIBOSOMAL PROTEIN L4"/>
    <property type="match status" value="1"/>
</dbReference>
<evidence type="ECO:0000256" key="1">
    <source>
        <dbReference type="ARBA" id="ARBA00010528"/>
    </source>
</evidence>
<evidence type="ECO:0000256" key="5">
    <source>
        <dbReference type="HAMAP-Rule" id="MF_01328"/>
    </source>
</evidence>
<dbReference type="NCBIfam" id="TIGR03953">
    <property type="entry name" value="rplD_bact"/>
    <property type="match status" value="1"/>
</dbReference>
<comment type="caution">
    <text evidence="6">The sequence shown here is derived from an EMBL/GenBank/DDBJ whole genome shotgun (WGS) entry which is preliminary data.</text>
</comment>
<comment type="subunit">
    <text evidence="5">Part of the 50S ribosomal subunit.</text>
</comment>
<comment type="similarity">
    <text evidence="1 5">Belongs to the universal ribosomal protein uL4 family.</text>
</comment>